<reference evidence="1" key="1">
    <citation type="submission" date="2022-10" db="EMBL/GenBank/DDBJ databases">
        <authorList>
            <person name="Souza D.M."/>
            <person name="Yamada J.K."/>
            <person name="Rosa R.B."/>
            <person name="Janssen L."/>
            <person name="Andrade M."/>
            <person name="Franco R."/>
            <person name="Nagata A.K."/>
            <person name="Ribeiro B.M."/>
        </authorList>
    </citation>
    <scope>NUCLEOTIDE SEQUENCE</scope>
</reference>
<keyword evidence="2" id="KW-1185">Reference proteome</keyword>
<evidence type="ECO:0008006" key="3">
    <source>
        <dbReference type="Google" id="ProtNLM"/>
    </source>
</evidence>
<accession>A0AAE9VI37</accession>
<evidence type="ECO:0000313" key="2">
    <source>
        <dbReference type="Proteomes" id="UP001210426"/>
    </source>
</evidence>
<organism evidence="1 2">
    <name type="scientific">Xanthomonas phage P4</name>
    <dbReference type="NCBI Taxonomy" id="3003372"/>
    <lineage>
        <taxon>Viruses</taxon>
        <taxon>Duplodnaviria</taxon>
        <taxon>Heunggongvirae</taxon>
        <taxon>Uroviricota</taxon>
        <taxon>Caudoviricetes</taxon>
        <taxon>Autographivirales</taxon>
        <taxon>Autonotataviridae</taxon>
        <taxon>Gujervirinae</taxon>
        <taxon>Pradovirus</taxon>
        <taxon>Pradovirus P4</taxon>
    </lineage>
</organism>
<dbReference type="EMBL" id="OP583594">
    <property type="protein sequence ID" value="WAX24163.1"/>
    <property type="molecule type" value="Genomic_DNA"/>
</dbReference>
<evidence type="ECO:0000313" key="1">
    <source>
        <dbReference type="EMBL" id="WAX24163.1"/>
    </source>
</evidence>
<name>A0AAE9VI37_9CAUD</name>
<gene>
    <name evidence="1" type="ORF">P4_00005</name>
</gene>
<proteinExistence type="predicted"/>
<protein>
    <recommendedName>
        <fullName evidence="3">Tail fiber protein</fullName>
    </recommendedName>
</protein>
<sequence>MFNKLVNLAVEATAWALGFLRLTNAADARAYLEVGGGGGEASVDSVNGKTGAVVLTASDLGAVVSGAPISSFQNDVGYITDADIPGSPVTSVQGQTGNVTVTYASLNDKPTLSTVATSGSYADLSSKPTLGTAAAQNSTAFATAAQGTKADTALQSVPARLNGNRGFNTDPNSDELISISANGLGNPKPALEVWSDDGVTQANISVTTYGVNGGGVMHSRMANGTKAAPTAVTAEQIYGGYGSRPFHTGGDFFASSPVSIHWVAKELQQPTSKGGALRILTTPIGGNDRKINTSFSPDGDLVNSASNLDQNPNSLLRGRGVVVTREGATPSVVQTYQYGGGGNLVSGFLSSLAGGTSAAPTATVANAAVYFGFSGHTGSGYTSSSGLVALKAPSTWTTASTPTRFGVELTPTGSLTRREVFAISDQAFAFFLNCTSAPTGSVGTGGYLYVEGGALKFRGGNGTVTTIAAA</sequence>
<dbReference type="Proteomes" id="UP001210426">
    <property type="component" value="Segment"/>
</dbReference>